<evidence type="ECO:0000256" key="3">
    <source>
        <dbReference type="ARBA" id="ARBA00022692"/>
    </source>
</evidence>
<evidence type="ECO:0000256" key="6">
    <source>
        <dbReference type="SAM" id="Phobius"/>
    </source>
</evidence>
<dbReference type="PANTHER" id="PTHR38459:SF1">
    <property type="entry name" value="PROPHAGE BACTOPRENOL-LINKED GLUCOSE TRANSLOCASE HOMOLOG"/>
    <property type="match status" value="1"/>
</dbReference>
<feature type="domain" description="GtrA/DPMS transmembrane" evidence="7">
    <location>
        <begin position="8"/>
        <end position="123"/>
    </location>
</feature>
<evidence type="ECO:0000256" key="4">
    <source>
        <dbReference type="ARBA" id="ARBA00022989"/>
    </source>
</evidence>
<gene>
    <name evidence="8" type="ORF">I8J30_31735</name>
</gene>
<dbReference type="InterPro" id="IPR007267">
    <property type="entry name" value="GtrA_DPMS_TM"/>
</dbReference>
<feature type="transmembrane region" description="Helical" evidence="6">
    <location>
        <begin position="104"/>
        <end position="121"/>
    </location>
</feature>
<keyword evidence="9" id="KW-1185">Reference proteome</keyword>
<comment type="caution">
    <text evidence="8">The sequence shown here is derived from an EMBL/GenBank/DDBJ whole genome shotgun (WGS) entry which is preliminary data.</text>
</comment>
<evidence type="ECO:0000256" key="2">
    <source>
        <dbReference type="ARBA" id="ARBA00009399"/>
    </source>
</evidence>
<accession>A0ABS5CN10</accession>
<evidence type="ECO:0000313" key="9">
    <source>
        <dbReference type="Proteomes" id="UP000673394"/>
    </source>
</evidence>
<dbReference type="RefSeq" id="WP_210664356.1">
    <property type="nucleotide sequence ID" value="NZ_JAGKSP010000036.1"/>
</dbReference>
<proteinExistence type="inferred from homology"/>
<feature type="transmembrane region" description="Helical" evidence="6">
    <location>
        <begin position="73"/>
        <end position="92"/>
    </location>
</feature>
<protein>
    <submittedName>
        <fullName evidence="8">GtrA family protein</fullName>
    </submittedName>
</protein>
<evidence type="ECO:0000313" key="8">
    <source>
        <dbReference type="EMBL" id="MBP3967251.1"/>
    </source>
</evidence>
<reference evidence="8 9" key="1">
    <citation type="submission" date="2021-04" db="EMBL/GenBank/DDBJ databases">
        <title>Paenibacillus sp. DLE-14 whole genome sequence.</title>
        <authorList>
            <person name="Ham Y.J."/>
        </authorList>
    </citation>
    <scope>NUCLEOTIDE SEQUENCE [LARGE SCALE GENOMIC DNA]</scope>
    <source>
        <strain evidence="8 9">DLE-14</strain>
    </source>
</reference>
<evidence type="ECO:0000256" key="5">
    <source>
        <dbReference type="ARBA" id="ARBA00023136"/>
    </source>
</evidence>
<name>A0ABS5CN10_9BACL</name>
<keyword evidence="3 6" id="KW-0812">Transmembrane</keyword>
<keyword evidence="4 6" id="KW-1133">Transmembrane helix</keyword>
<dbReference type="EMBL" id="JAGKSP010000036">
    <property type="protein sequence ID" value="MBP3967251.1"/>
    <property type="molecule type" value="Genomic_DNA"/>
</dbReference>
<dbReference type="Pfam" id="PF04138">
    <property type="entry name" value="GtrA_DPMS_TM"/>
    <property type="match status" value="1"/>
</dbReference>
<keyword evidence="5 6" id="KW-0472">Membrane</keyword>
<comment type="similarity">
    <text evidence="2">Belongs to the GtrA family.</text>
</comment>
<dbReference type="InterPro" id="IPR051401">
    <property type="entry name" value="GtrA_CellWall_Glycosyl"/>
</dbReference>
<feature type="transmembrane region" description="Helical" evidence="6">
    <location>
        <begin position="7"/>
        <end position="27"/>
    </location>
</feature>
<dbReference type="Proteomes" id="UP000673394">
    <property type="component" value="Unassembled WGS sequence"/>
</dbReference>
<dbReference type="PANTHER" id="PTHR38459">
    <property type="entry name" value="PROPHAGE BACTOPRENOL-LINKED GLUCOSE TRANSLOCASE HOMOLOG"/>
    <property type="match status" value="1"/>
</dbReference>
<organism evidence="8 9">
    <name type="scientific">Paenibacillus lignilyticus</name>
    <dbReference type="NCBI Taxonomy" id="1172615"/>
    <lineage>
        <taxon>Bacteria</taxon>
        <taxon>Bacillati</taxon>
        <taxon>Bacillota</taxon>
        <taxon>Bacilli</taxon>
        <taxon>Bacillales</taxon>
        <taxon>Paenibacillaceae</taxon>
        <taxon>Paenibacillus</taxon>
    </lineage>
</organism>
<comment type="subcellular location">
    <subcellularLocation>
        <location evidence="1">Membrane</location>
        <topology evidence="1">Multi-pass membrane protein</topology>
    </subcellularLocation>
</comment>
<evidence type="ECO:0000259" key="7">
    <source>
        <dbReference type="Pfam" id="PF04138"/>
    </source>
</evidence>
<sequence>MKLKIMIKYGVVGIIGTALHFMLLIALVERFQFHPALASAIGFIVVLAVSYYLNRKWTFSSVGTSGLRSIIKYTVVSVSGLMLNTGIMFVAVEGLHLRYTVGQLLVTVVIPLFNFVLNYYWTFRSDDTTTVSLKRTQ</sequence>
<evidence type="ECO:0000256" key="1">
    <source>
        <dbReference type="ARBA" id="ARBA00004141"/>
    </source>
</evidence>
<feature type="transmembrane region" description="Helical" evidence="6">
    <location>
        <begin position="33"/>
        <end position="53"/>
    </location>
</feature>